<dbReference type="InterPro" id="IPR018130">
    <property type="entry name" value="Ribosomal_uS2_CS"/>
</dbReference>
<feature type="region of interest" description="Disordered" evidence="6">
    <location>
        <begin position="232"/>
        <end position="306"/>
    </location>
</feature>
<comment type="caution">
    <text evidence="7">The sequence shown here is derived from an EMBL/GenBank/DDBJ whole genome shotgun (WGS) entry which is preliminary data.</text>
</comment>
<protein>
    <recommendedName>
        <fullName evidence="4 5">Small ribosomal subunit protein uS2</fullName>
    </recommendedName>
</protein>
<evidence type="ECO:0000256" key="4">
    <source>
        <dbReference type="ARBA" id="ARBA00035256"/>
    </source>
</evidence>
<accession>A0ABT7Z4P6</accession>
<dbReference type="InterPro" id="IPR001865">
    <property type="entry name" value="Ribosomal_uS2"/>
</dbReference>
<dbReference type="PANTHER" id="PTHR12534">
    <property type="entry name" value="30S RIBOSOMAL PROTEIN S2 PROKARYOTIC AND ORGANELLAR"/>
    <property type="match status" value="1"/>
</dbReference>
<dbReference type="PANTHER" id="PTHR12534:SF0">
    <property type="entry name" value="SMALL RIBOSOMAL SUBUNIT PROTEIN US2M"/>
    <property type="match status" value="1"/>
</dbReference>
<dbReference type="PROSITE" id="PS00962">
    <property type="entry name" value="RIBOSOMAL_S2_1"/>
    <property type="match status" value="1"/>
</dbReference>
<organism evidence="7 8">
    <name type="scientific">Streptomyces ficellus</name>
    <dbReference type="NCBI Taxonomy" id="1977088"/>
    <lineage>
        <taxon>Bacteria</taxon>
        <taxon>Bacillati</taxon>
        <taxon>Actinomycetota</taxon>
        <taxon>Actinomycetes</taxon>
        <taxon>Kitasatosporales</taxon>
        <taxon>Streptomycetaceae</taxon>
        <taxon>Streptomyces</taxon>
    </lineage>
</organism>
<dbReference type="EMBL" id="JAUEPL010000009">
    <property type="protein sequence ID" value="MDN3294222.1"/>
    <property type="molecule type" value="Genomic_DNA"/>
</dbReference>
<evidence type="ECO:0000256" key="6">
    <source>
        <dbReference type="SAM" id="MobiDB-lite"/>
    </source>
</evidence>
<dbReference type="HAMAP" id="MF_00291_B">
    <property type="entry name" value="Ribosomal_uS2_B"/>
    <property type="match status" value="1"/>
</dbReference>
<dbReference type="PRINTS" id="PR00395">
    <property type="entry name" value="RIBOSOMALS2"/>
</dbReference>
<dbReference type="GO" id="GO:0005840">
    <property type="term" value="C:ribosome"/>
    <property type="evidence" value="ECO:0007669"/>
    <property type="project" value="UniProtKB-KW"/>
</dbReference>
<dbReference type="InterPro" id="IPR023591">
    <property type="entry name" value="Ribosomal_uS2_flav_dom_sf"/>
</dbReference>
<keyword evidence="2 5" id="KW-0689">Ribosomal protein</keyword>
<name>A0ABT7Z4P6_9ACTN</name>
<dbReference type="NCBIfam" id="TIGR01011">
    <property type="entry name" value="rpsB_bact"/>
    <property type="match status" value="1"/>
</dbReference>
<feature type="compositionally biased region" description="Low complexity" evidence="6">
    <location>
        <begin position="270"/>
        <end position="306"/>
    </location>
</feature>
<evidence type="ECO:0000256" key="5">
    <source>
        <dbReference type="HAMAP-Rule" id="MF_00291"/>
    </source>
</evidence>
<sequence length="306" mass="33402">MAVVTMRELLESGVHFGHQTRRWNPKMKRFIFTERNGIYIIDLLQSLSYIDRAYEFVKETVAHGGSIMFVGTKKQAQEAIAEQATRVGMPYVNQRWLGGMLTNFSTVYKRLQRLKELEQIDFEDVAASGLTKKELLVLSREKAKLEKTLGGIREMQKVPSAVWIVDTKKEHIAVGEARKLHIPVVAILDTNCDPDEVDYKIPGNDDAIRSVTLLTRVIADAVAEGLIARSGAATGDQKPGDKAAGEPLAEWERDLLEGEKKADEAEKPAEAAADAPAAEAAEAPAAEAPAEEAPAAEAPAADAEQA</sequence>
<evidence type="ECO:0000256" key="3">
    <source>
        <dbReference type="ARBA" id="ARBA00023274"/>
    </source>
</evidence>
<dbReference type="Pfam" id="PF00318">
    <property type="entry name" value="Ribosomal_S2"/>
    <property type="match status" value="1"/>
</dbReference>
<evidence type="ECO:0000313" key="8">
    <source>
        <dbReference type="Proteomes" id="UP001174050"/>
    </source>
</evidence>
<keyword evidence="3 5" id="KW-0687">Ribonucleoprotein</keyword>
<evidence type="ECO:0000256" key="2">
    <source>
        <dbReference type="ARBA" id="ARBA00022980"/>
    </source>
</evidence>
<evidence type="ECO:0000256" key="1">
    <source>
        <dbReference type="ARBA" id="ARBA00006242"/>
    </source>
</evidence>
<dbReference type="SUPFAM" id="SSF52313">
    <property type="entry name" value="Ribosomal protein S2"/>
    <property type="match status" value="1"/>
</dbReference>
<gene>
    <name evidence="5 7" type="primary">rpsB</name>
    <name evidence="7" type="ORF">QWM81_09200</name>
</gene>
<dbReference type="InterPro" id="IPR005706">
    <property type="entry name" value="Ribosomal_uS2_bac/mit/plastid"/>
</dbReference>
<dbReference type="Gene3D" id="3.40.50.10490">
    <property type="entry name" value="Glucose-6-phosphate isomerase like protein, domain 1"/>
    <property type="match status" value="1"/>
</dbReference>
<feature type="compositionally biased region" description="Basic and acidic residues" evidence="6">
    <location>
        <begin position="238"/>
        <end position="269"/>
    </location>
</feature>
<evidence type="ECO:0000313" key="7">
    <source>
        <dbReference type="EMBL" id="MDN3294222.1"/>
    </source>
</evidence>
<keyword evidence="8" id="KW-1185">Reference proteome</keyword>
<dbReference type="RefSeq" id="WP_290111261.1">
    <property type="nucleotide sequence ID" value="NZ_JAUEPL010000009.1"/>
</dbReference>
<dbReference type="Proteomes" id="UP001174050">
    <property type="component" value="Unassembled WGS sequence"/>
</dbReference>
<comment type="similarity">
    <text evidence="1 5">Belongs to the universal ribosomal protein uS2 family.</text>
</comment>
<reference evidence="7" key="1">
    <citation type="submission" date="2023-06" db="EMBL/GenBank/DDBJ databases">
        <title>WGS-Sequencing of Streptomyces ficellus isolate 21 collected from sand in Gara Djebilet Iron Mine in Algeria.</title>
        <authorList>
            <person name="Zegers G.P."/>
            <person name="Gomez A."/>
            <person name="Gueddou A."/>
            <person name="Zahara A.F."/>
            <person name="Worth M."/>
            <person name="Sevigny J.L."/>
            <person name="Tisa L."/>
        </authorList>
    </citation>
    <scope>NUCLEOTIDE SEQUENCE</scope>
    <source>
        <strain evidence="7">AS11</strain>
    </source>
</reference>
<dbReference type="Gene3D" id="1.10.287.610">
    <property type="entry name" value="Helix hairpin bin"/>
    <property type="match status" value="1"/>
</dbReference>
<dbReference type="CDD" id="cd01425">
    <property type="entry name" value="RPS2"/>
    <property type="match status" value="1"/>
</dbReference>
<proteinExistence type="inferred from homology"/>